<protein>
    <recommendedName>
        <fullName evidence="4">Carbohydrate-binding protein</fullName>
    </recommendedName>
</protein>
<dbReference type="AlphaFoldDB" id="A0A418MWZ9"/>
<comment type="caution">
    <text evidence="2">The sequence shown here is derived from an EMBL/GenBank/DDBJ whole genome shotgun (WGS) entry which is preliminary data.</text>
</comment>
<name>A0A418MWZ9_9ACTN</name>
<keyword evidence="1" id="KW-0732">Signal</keyword>
<dbReference type="EMBL" id="QXEC01000007">
    <property type="protein sequence ID" value="RIV39078.1"/>
    <property type="molecule type" value="Genomic_DNA"/>
</dbReference>
<dbReference type="Gene3D" id="2.120.10.70">
    <property type="entry name" value="Fucose-specific lectin"/>
    <property type="match status" value="2"/>
</dbReference>
<keyword evidence="3" id="KW-1185">Reference proteome</keyword>
<dbReference type="RefSeq" id="WP_119574467.1">
    <property type="nucleotide sequence ID" value="NZ_QXEC01000007.1"/>
</dbReference>
<evidence type="ECO:0000313" key="3">
    <source>
        <dbReference type="Proteomes" id="UP000283832"/>
    </source>
</evidence>
<evidence type="ECO:0000256" key="1">
    <source>
        <dbReference type="SAM" id="SignalP"/>
    </source>
</evidence>
<dbReference type="OrthoDB" id="9816502at2"/>
<sequence>MTRRILATGLAVAAAVAVGAATAVGATPGGAGAAAPGDQLLLARVSTSAVPTTRQVVGAVAVGDRYPYVFVVGTDGNLWINWQDESEQWNWSNMGTPAGVGLRTPIGVTVVDNFSRPYAFLLGTDQNVWSLWRSSTSWQWRNQGSPPGANFVSWPSFAAVAVNGTSPYLFVRSDGDETVWVNWWNGAVWNWTHISSPPDGIAATGPVGVLLEDGTPQVYAVSNFGNLWSTRFDDAPAPWVDLGRPDGVLLTDASTAFGAHSAVQAAPDARPYLFATGGDDNVWLRWWTGSQWQWRNMGAPPGQRLVPGTLGALSVGGTSPYSFFATDGGGLWINYWDGQDWYWSDQSPPFRPTLNGAAVLASQNSTRPAIFLRDTSGNLWSRWWNGSHWSWTNRSA</sequence>
<gene>
    <name evidence="2" type="ORF">D2L64_09385</name>
</gene>
<evidence type="ECO:0000313" key="2">
    <source>
        <dbReference type="EMBL" id="RIV39078.1"/>
    </source>
</evidence>
<dbReference type="Proteomes" id="UP000283832">
    <property type="component" value="Unassembled WGS sequence"/>
</dbReference>
<accession>A0A418MWZ9</accession>
<evidence type="ECO:0008006" key="4">
    <source>
        <dbReference type="Google" id="ProtNLM"/>
    </source>
</evidence>
<feature type="signal peptide" evidence="1">
    <location>
        <begin position="1"/>
        <end position="25"/>
    </location>
</feature>
<proteinExistence type="predicted"/>
<feature type="chain" id="PRO_5038994642" description="Carbohydrate-binding protein" evidence="1">
    <location>
        <begin position="26"/>
        <end position="396"/>
    </location>
</feature>
<organism evidence="2 3">
    <name type="scientific">Micromonospora radicis</name>
    <dbReference type="NCBI Taxonomy" id="1894971"/>
    <lineage>
        <taxon>Bacteria</taxon>
        <taxon>Bacillati</taxon>
        <taxon>Actinomycetota</taxon>
        <taxon>Actinomycetes</taxon>
        <taxon>Micromonosporales</taxon>
        <taxon>Micromonosporaceae</taxon>
        <taxon>Micromonospora</taxon>
    </lineage>
</organism>
<reference evidence="2 3" key="1">
    <citation type="submission" date="2018-08" db="EMBL/GenBank/DDBJ databases">
        <title>Jishengella sp. nov., isolated from a root of Azadirachta indica A. Juss. var. siamensis Valenton.</title>
        <authorList>
            <person name="Kuncharoen N."/>
            <person name="Tanasupawat S."/>
            <person name="Kudo T."/>
            <person name="Ohkuma M."/>
        </authorList>
    </citation>
    <scope>NUCLEOTIDE SEQUENCE [LARGE SCALE GENOMIC DNA]</scope>
    <source>
        <strain evidence="2 3">AZ1-13</strain>
    </source>
</reference>
<dbReference type="SUPFAM" id="SSF89372">
    <property type="entry name" value="Fucose-specific lectin"/>
    <property type="match status" value="1"/>
</dbReference>